<evidence type="ECO:0000256" key="1">
    <source>
        <dbReference type="SAM" id="MobiDB-lite"/>
    </source>
</evidence>
<dbReference type="Proteomes" id="UP000297245">
    <property type="component" value="Unassembled WGS sequence"/>
</dbReference>
<dbReference type="OrthoDB" id="5569250at2759"/>
<dbReference type="AlphaFoldDB" id="A0A4S8LIH0"/>
<reference evidence="2 3" key="1">
    <citation type="journal article" date="2019" name="Nat. Ecol. Evol.">
        <title>Megaphylogeny resolves global patterns of mushroom evolution.</title>
        <authorList>
            <person name="Varga T."/>
            <person name="Krizsan K."/>
            <person name="Foldi C."/>
            <person name="Dima B."/>
            <person name="Sanchez-Garcia M."/>
            <person name="Sanchez-Ramirez S."/>
            <person name="Szollosi G.J."/>
            <person name="Szarkandi J.G."/>
            <person name="Papp V."/>
            <person name="Albert L."/>
            <person name="Andreopoulos W."/>
            <person name="Angelini C."/>
            <person name="Antonin V."/>
            <person name="Barry K.W."/>
            <person name="Bougher N.L."/>
            <person name="Buchanan P."/>
            <person name="Buyck B."/>
            <person name="Bense V."/>
            <person name="Catcheside P."/>
            <person name="Chovatia M."/>
            <person name="Cooper J."/>
            <person name="Damon W."/>
            <person name="Desjardin D."/>
            <person name="Finy P."/>
            <person name="Geml J."/>
            <person name="Haridas S."/>
            <person name="Hughes K."/>
            <person name="Justo A."/>
            <person name="Karasinski D."/>
            <person name="Kautmanova I."/>
            <person name="Kiss B."/>
            <person name="Kocsube S."/>
            <person name="Kotiranta H."/>
            <person name="LaButti K.M."/>
            <person name="Lechner B.E."/>
            <person name="Liimatainen K."/>
            <person name="Lipzen A."/>
            <person name="Lukacs Z."/>
            <person name="Mihaltcheva S."/>
            <person name="Morgado L.N."/>
            <person name="Niskanen T."/>
            <person name="Noordeloos M.E."/>
            <person name="Ohm R.A."/>
            <person name="Ortiz-Santana B."/>
            <person name="Ovrebo C."/>
            <person name="Racz N."/>
            <person name="Riley R."/>
            <person name="Savchenko A."/>
            <person name="Shiryaev A."/>
            <person name="Soop K."/>
            <person name="Spirin V."/>
            <person name="Szebenyi C."/>
            <person name="Tomsovsky M."/>
            <person name="Tulloss R.E."/>
            <person name="Uehling J."/>
            <person name="Grigoriev I.V."/>
            <person name="Vagvolgyi C."/>
            <person name="Papp T."/>
            <person name="Martin F.M."/>
            <person name="Miettinen O."/>
            <person name="Hibbett D.S."/>
            <person name="Nagy L.G."/>
        </authorList>
    </citation>
    <scope>NUCLEOTIDE SEQUENCE [LARGE SCALE GENOMIC DNA]</scope>
    <source>
        <strain evidence="2 3">CBS 962.96</strain>
    </source>
</reference>
<sequence>MATPYTTNSVDRTQSSVRTHHFPDLENPVVCSGIDVRKFVQNVWSITDDECERVFSLEWKIESTLLFDYTQLIIKKSSKTSYFPVFQALAHDLLKRYLQELNLDRKIMFWQSNGGRKSEPLEPDMLTLWQEMVDPSWGNTKCPIKFKSVASTCGLVNPTDPYTAPKILKSETLTIPIATKPCFRKTVMSMNDACADKGHQVGLTGNKIGAILETEVLVTPDGSMSSTASNTDIRASSTSNVVSGSKRKTRSRRRGQPIEEEV</sequence>
<feature type="region of interest" description="Disordered" evidence="1">
    <location>
        <begin position="222"/>
        <end position="262"/>
    </location>
</feature>
<accession>A0A4S8LIH0</accession>
<gene>
    <name evidence="2" type="ORF">K435DRAFT_969312</name>
</gene>
<protein>
    <submittedName>
        <fullName evidence="2">Uncharacterized protein</fullName>
    </submittedName>
</protein>
<feature type="compositionally biased region" description="Basic residues" evidence="1">
    <location>
        <begin position="245"/>
        <end position="255"/>
    </location>
</feature>
<feature type="compositionally biased region" description="Polar residues" evidence="1">
    <location>
        <begin position="222"/>
        <end position="242"/>
    </location>
</feature>
<proteinExistence type="predicted"/>
<keyword evidence="3" id="KW-1185">Reference proteome</keyword>
<dbReference type="EMBL" id="ML179390">
    <property type="protein sequence ID" value="THU88897.1"/>
    <property type="molecule type" value="Genomic_DNA"/>
</dbReference>
<name>A0A4S8LIH0_DENBC</name>
<evidence type="ECO:0000313" key="2">
    <source>
        <dbReference type="EMBL" id="THU88897.1"/>
    </source>
</evidence>
<evidence type="ECO:0000313" key="3">
    <source>
        <dbReference type="Proteomes" id="UP000297245"/>
    </source>
</evidence>
<organism evidence="2 3">
    <name type="scientific">Dendrothele bispora (strain CBS 962.96)</name>
    <dbReference type="NCBI Taxonomy" id="1314807"/>
    <lineage>
        <taxon>Eukaryota</taxon>
        <taxon>Fungi</taxon>
        <taxon>Dikarya</taxon>
        <taxon>Basidiomycota</taxon>
        <taxon>Agaricomycotina</taxon>
        <taxon>Agaricomycetes</taxon>
        <taxon>Agaricomycetidae</taxon>
        <taxon>Agaricales</taxon>
        <taxon>Agaricales incertae sedis</taxon>
        <taxon>Dendrothele</taxon>
    </lineage>
</organism>